<dbReference type="HOGENOM" id="CLU_466414_0_0_1"/>
<feature type="compositionally biased region" description="Polar residues" evidence="11">
    <location>
        <begin position="471"/>
        <end position="493"/>
    </location>
</feature>
<dbReference type="GO" id="GO:0003779">
    <property type="term" value="F:actin binding"/>
    <property type="evidence" value="ECO:0007669"/>
    <property type="project" value="UniProtKB-KW"/>
</dbReference>
<dbReference type="Gene3D" id="1.20.5.1160">
    <property type="entry name" value="Vasodilator-stimulated phosphoprotein"/>
    <property type="match status" value="1"/>
</dbReference>
<evidence type="ECO:0000256" key="2">
    <source>
        <dbReference type="ARBA" id="ARBA00004510"/>
    </source>
</evidence>
<name>T1G9L2_HELRO</name>
<dbReference type="InterPro" id="IPR014885">
    <property type="entry name" value="VASP_tetra"/>
</dbReference>
<dbReference type="PROSITE" id="PS50229">
    <property type="entry name" value="WH1"/>
    <property type="match status" value="1"/>
</dbReference>
<dbReference type="GO" id="GO:0007411">
    <property type="term" value="P:axon guidance"/>
    <property type="evidence" value="ECO:0000318"/>
    <property type="project" value="GO_Central"/>
</dbReference>
<dbReference type="GO" id="GO:0005856">
    <property type="term" value="C:cytoskeleton"/>
    <property type="evidence" value="ECO:0007669"/>
    <property type="project" value="UniProtKB-SubCell"/>
</dbReference>
<gene>
    <name evidence="14" type="primary">20217758</name>
    <name evidence="13" type="ORF">HELRODRAFT_98248</name>
</gene>
<evidence type="ECO:0000256" key="11">
    <source>
        <dbReference type="SAM" id="MobiDB-lite"/>
    </source>
</evidence>
<dbReference type="KEGG" id="hro:HELRODRAFT_98248"/>
<comment type="similarity">
    <text evidence="3">Belongs to the Ena/VASP family.</text>
</comment>
<accession>T1G9L2</accession>
<dbReference type="EMBL" id="KB096134">
    <property type="protein sequence ID" value="ESO08117.1"/>
    <property type="molecule type" value="Genomic_DNA"/>
</dbReference>
<dbReference type="InterPro" id="IPR000697">
    <property type="entry name" value="WH1/EVH1_dom"/>
</dbReference>
<evidence type="ECO:0000256" key="4">
    <source>
        <dbReference type="ARBA" id="ARBA00022490"/>
    </source>
</evidence>
<dbReference type="CDD" id="cd01207">
    <property type="entry name" value="EVH1_Ena_VASP-like"/>
    <property type="match status" value="1"/>
</dbReference>
<dbReference type="Pfam" id="PF00568">
    <property type="entry name" value="WH1"/>
    <property type="match status" value="1"/>
</dbReference>
<comment type="subcellular location">
    <subcellularLocation>
        <location evidence="2">Cell projection</location>
        <location evidence="2">Lamellipodium</location>
    </subcellularLocation>
    <subcellularLocation>
        <location evidence="1">Cytoplasm</location>
        <location evidence="1">Cytoskeleton</location>
    </subcellularLocation>
</comment>
<reference evidence="14" key="3">
    <citation type="submission" date="2015-06" db="UniProtKB">
        <authorList>
            <consortium name="EnsemblMetazoa"/>
        </authorList>
    </citation>
    <scope>IDENTIFICATION</scope>
</reference>
<keyword evidence="7" id="KW-0009">Actin-binding</keyword>
<evidence type="ECO:0000256" key="8">
    <source>
        <dbReference type="ARBA" id="ARBA00023212"/>
    </source>
</evidence>
<feature type="region of interest" description="Disordered" evidence="11">
    <location>
        <begin position="306"/>
        <end position="355"/>
    </location>
</feature>
<reference evidence="13 15" key="2">
    <citation type="journal article" date="2013" name="Nature">
        <title>Insights into bilaterian evolution from three spiralian genomes.</title>
        <authorList>
            <person name="Simakov O."/>
            <person name="Marletaz F."/>
            <person name="Cho S.J."/>
            <person name="Edsinger-Gonzales E."/>
            <person name="Havlak P."/>
            <person name="Hellsten U."/>
            <person name="Kuo D.H."/>
            <person name="Larsson T."/>
            <person name="Lv J."/>
            <person name="Arendt D."/>
            <person name="Savage R."/>
            <person name="Osoegawa K."/>
            <person name="de Jong P."/>
            <person name="Grimwood J."/>
            <person name="Chapman J.A."/>
            <person name="Shapiro H."/>
            <person name="Aerts A."/>
            <person name="Otillar R.P."/>
            <person name="Terry A.Y."/>
            <person name="Boore J.L."/>
            <person name="Grigoriev I.V."/>
            <person name="Lindberg D.R."/>
            <person name="Seaver E.C."/>
            <person name="Weisblat D.A."/>
            <person name="Putnam N.H."/>
            <person name="Rokhsar D.S."/>
        </authorList>
    </citation>
    <scope>NUCLEOTIDE SEQUENCE</scope>
</reference>
<feature type="compositionally biased region" description="Low complexity" evidence="11">
    <location>
        <begin position="255"/>
        <end position="280"/>
    </location>
</feature>
<evidence type="ECO:0000256" key="6">
    <source>
        <dbReference type="ARBA" id="ARBA00023036"/>
    </source>
</evidence>
<keyword evidence="6" id="KW-0729">SH3-binding</keyword>
<dbReference type="InterPro" id="IPR038023">
    <property type="entry name" value="VASP_sf"/>
</dbReference>
<dbReference type="eggNOG" id="KOG4590">
    <property type="taxonomic scope" value="Eukaryota"/>
</dbReference>
<evidence type="ECO:0000313" key="14">
    <source>
        <dbReference type="EnsemblMetazoa" id="HelroP98248"/>
    </source>
</evidence>
<dbReference type="EMBL" id="AMQM01003405">
    <property type="status" value="NOT_ANNOTATED_CDS"/>
    <property type="molecule type" value="Genomic_DNA"/>
</dbReference>
<dbReference type="RefSeq" id="XP_009013906.1">
    <property type="nucleotide sequence ID" value="XM_009015658.1"/>
</dbReference>
<evidence type="ECO:0000259" key="12">
    <source>
        <dbReference type="PROSITE" id="PS50229"/>
    </source>
</evidence>
<dbReference type="GO" id="GO:0005925">
    <property type="term" value="C:focal adhesion"/>
    <property type="evidence" value="ECO:0000318"/>
    <property type="project" value="GO_Central"/>
</dbReference>
<evidence type="ECO:0000313" key="13">
    <source>
        <dbReference type="EMBL" id="ESO08117.1"/>
    </source>
</evidence>
<feature type="region of interest" description="Disordered" evidence="11">
    <location>
        <begin position="445"/>
        <end position="512"/>
    </location>
</feature>
<dbReference type="GO" id="GO:0017124">
    <property type="term" value="F:SH3 domain binding"/>
    <property type="evidence" value="ECO:0007669"/>
    <property type="project" value="UniProtKB-KW"/>
</dbReference>
<reference evidence="15" key="1">
    <citation type="submission" date="2012-12" db="EMBL/GenBank/DDBJ databases">
        <authorList>
            <person name="Hellsten U."/>
            <person name="Grimwood J."/>
            <person name="Chapman J.A."/>
            <person name="Shapiro H."/>
            <person name="Aerts A."/>
            <person name="Otillar R.P."/>
            <person name="Terry A.Y."/>
            <person name="Boore J.L."/>
            <person name="Simakov O."/>
            <person name="Marletaz F."/>
            <person name="Cho S.-J."/>
            <person name="Edsinger-Gonzales E."/>
            <person name="Havlak P."/>
            <person name="Kuo D.-H."/>
            <person name="Larsson T."/>
            <person name="Lv J."/>
            <person name="Arendt D."/>
            <person name="Savage R."/>
            <person name="Osoegawa K."/>
            <person name="de Jong P."/>
            <person name="Lindberg D.R."/>
            <person name="Seaver E.C."/>
            <person name="Weisblat D.A."/>
            <person name="Putnam N.H."/>
            <person name="Grigoriev I.V."/>
            <person name="Rokhsar D.S."/>
        </authorList>
    </citation>
    <scope>NUCLEOTIDE SEQUENCE</scope>
</reference>
<dbReference type="PANTHER" id="PTHR11202:SF22">
    <property type="entry name" value="PROTEIN ENABLED"/>
    <property type="match status" value="1"/>
</dbReference>
<dbReference type="SMART" id="SM00461">
    <property type="entry name" value="WH1"/>
    <property type="match status" value="1"/>
</dbReference>
<feature type="compositionally biased region" description="Polar residues" evidence="11">
    <location>
        <begin position="206"/>
        <end position="230"/>
    </location>
</feature>
<dbReference type="Pfam" id="PF08776">
    <property type="entry name" value="VASP_tetra"/>
    <property type="match status" value="1"/>
</dbReference>
<proteinExistence type="inferred from homology"/>
<dbReference type="OMA" id="YESPRIC"/>
<dbReference type="GeneID" id="20217758"/>
<dbReference type="Gene3D" id="2.30.29.30">
    <property type="entry name" value="Pleckstrin-homology domain (PH domain)/Phosphotyrosine-binding domain (PTB)"/>
    <property type="match status" value="1"/>
</dbReference>
<evidence type="ECO:0000256" key="1">
    <source>
        <dbReference type="ARBA" id="ARBA00004245"/>
    </source>
</evidence>
<feature type="region of interest" description="Disordered" evidence="11">
    <location>
        <begin position="206"/>
        <end position="288"/>
    </location>
</feature>
<dbReference type="GO" id="GO:0005886">
    <property type="term" value="C:plasma membrane"/>
    <property type="evidence" value="ECO:0000318"/>
    <property type="project" value="GO_Central"/>
</dbReference>
<feature type="compositionally biased region" description="Low complexity" evidence="11">
    <location>
        <begin position="445"/>
        <end position="470"/>
    </location>
</feature>
<evidence type="ECO:0000313" key="15">
    <source>
        <dbReference type="Proteomes" id="UP000015101"/>
    </source>
</evidence>
<dbReference type="CTD" id="20217758"/>
<dbReference type="FunCoup" id="T1G9L2">
    <property type="interactions" value="143"/>
</dbReference>
<dbReference type="EnsemblMetazoa" id="HelroT98248">
    <property type="protein sequence ID" value="HelroP98248"/>
    <property type="gene ID" value="HelroG98248"/>
</dbReference>
<organism evidence="14 15">
    <name type="scientific">Helobdella robusta</name>
    <name type="common">Californian leech</name>
    <dbReference type="NCBI Taxonomy" id="6412"/>
    <lineage>
        <taxon>Eukaryota</taxon>
        <taxon>Metazoa</taxon>
        <taxon>Spiralia</taxon>
        <taxon>Lophotrochozoa</taxon>
        <taxon>Annelida</taxon>
        <taxon>Clitellata</taxon>
        <taxon>Hirudinea</taxon>
        <taxon>Rhynchobdellida</taxon>
        <taxon>Glossiphoniidae</taxon>
        <taxon>Helobdella</taxon>
    </lineage>
</organism>
<keyword evidence="8" id="KW-0206">Cytoskeleton</keyword>
<dbReference type="STRING" id="6412.T1G9L2"/>
<dbReference type="GO" id="GO:0032433">
    <property type="term" value="C:filopodium tip"/>
    <property type="evidence" value="ECO:0000318"/>
    <property type="project" value="GO_Central"/>
</dbReference>
<feature type="coiled-coil region" evidence="10">
    <location>
        <begin position="115"/>
        <end position="188"/>
    </location>
</feature>
<dbReference type="OrthoDB" id="31170at2759"/>
<dbReference type="InParanoid" id="T1G9L2"/>
<dbReference type="GO" id="GO:0008154">
    <property type="term" value="P:actin polymerization or depolymerization"/>
    <property type="evidence" value="ECO:0000318"/>
    <property type="project" value="GO_Central"/>
</dbReference>
<evidence type="ECO:0000256" key="3">
    <source>
        <dbReference type="ARBA" id="ARBA00009785"/>
    </source>
</evidence>
<dbReference type="InterPro" id="IPR011993">
    <property type="entry name" value="PH-like_dom_sf"/>
</dbReference>
<dbReference type="GO" id="GO:0030027">
    <property type="term" value="C:lamellipodium"/>
    <property type="evidence" value="ECO:0007669"/>
    <property type="project" value="UniProtKB-SubCell"/>
</dbReference>
<protein>
    <recommendedName>
        <fullName evidence="12">WH1 domain-containing protein</fullName>
    </recommendedName>
</protein>
<evidence type="ECO:0000256" key="7">
    <source>
        <dbReference type="ARBA" id="ARBA00023203"/>
    </source>
</evidence>
<evidence type="ECO:0000256" key="10">
    <source>
        <dbReference type="SAM" id="Coils"/>
    </source>
</evidence>
<keyword evidence="4" id="KW-0963">Cytoplasm</keyword>
<dbReference type="SUPFAM" id="SSF50729">
    <property type="entry name" value="PH domain-like"/>
    <property type="match status" value="1"/>
</dbReference>
<keyword evidence="10" id="KW-0175">Coiled coil</keyword>
<sequence length="586" mass="63874">MGEHSIVAAKASVMVYDEGNRRWVPSGTSQGLSKIHIYQHPVNNTFRVVGRKLQDHELVINCAIMKGLKYNQATPTFHQWRDNRQVYGLNFSSKEEADDFAMAMFSALEMLTGSLNGTSQQQQLQQQQLQQMQQQQKLQQQLQQQQQQQHLTQGASYPQMQLHQQQILQQQQQQYQQQQQMQQAQQMQKHYHQSLSNQQSMNFSTNQQQHQMNGYNMGDSKTLQMSSPSHAKSDLRSSTDALYSHPYEAASLPRPNNAINCSTNNSSNSFPSSQQQQMPPQTLPKNYATLPATGLSTAAILSQSPPVAPPIASSAVVPPAPPPPPPPPAAPCAPPPPPLPSEGVQRTPKPASSPVAVNSLASALKSAQLRSVSKNNQNTPQSTDDSSSLEQAGMNYAAATGTVGRSSITVAMIKGSENVMSEMARKLKERRAKAEGTNDTTDLTINTTIANNNHNTSTTSSTSIDSATSNKHLNTSGNNVDNNTSLSASSTGPLNGVLKSAGKSNGYESPRICRNSKRYQSLTGQETFSLGGVTNSHQSSSAATDSSCGVGDMEVLRQEILSEVRKEINKAKMEILDAFQAYFSKK</sequence>
<feature type="region of interest" description="Disordered" evidence="11">
    <location>
        <begin position="370"/>
        <end position="389"/>
    </location>
</feature>
<dbReference type="FunFam" id="2.30.29.30:FF:000047">
    <property type="entry name" value="vasodilator-stimulated phosphoprotein isoform X2"/>
    <property type="match status" value="1"/>
</dbReference>
<feature type="compositionally biased region" description="Pro residues" evidence="11">
    <location>
        <begin position="318"/>
        <end position="340"/>
    </location>
</feature>
<dbReference type="GO" id="GO:0005829">
    <property type="term" value="C:cytosol"/>
    <property type="evidence" value="ECO:0007669"/>
    <property type="project" value="UniProtKB-ARBA"/>
</dbReference>
<keyword evidence="15" id="KW-1185">Reference proteome</keyword>
<evidence type="ECO:0000256" key="5">
    <source>
        <dbReference type="ARBA" id="ARBA00022553"/>
    </source>
</evidence>
<dbReference type="Proteomes" id="UP000015101">
    <property type="component" value="Unassembled WGS sequence"/>
</dbReference>
<evidence type="ECO:0000256" key="9">
    <source>
        <dbReference type="ARBA" id="ARBA00023273"/>
    </source>
</evidence>
<feature type="domain" description="WH1" evidence="12">
    <location>
        <begin position="1"/>
        <end position="111"/>
    </location>
</feature>
<dbReference type="SUPFAM" id="SSF118370">
    <property type="entry name" value="Vasodilator-stimulated phosphoprotein, VASP, tetramerisation domain"/>
    <property type="match status" value="1"/>
</dbReference>
<keyword evidence="9" id="KW-0966">Cell projection</keyword>
<dbReference type="PANTHER" id="PTHR11202">
    <property type="entry name" value="SPROUTY-RELATED, EVH1 DOMAIN-CONTAINING PROTEIN FAMILY MEMBER"/>
    <property type="match status" value="1"/>
</dbReference>
<dbReference type="AlphaFoldDB" id="T1G9L2"/>
<keyword evidence="5" id="KW-0597">Phosphoprotein</keyword>